<feature type="region of interest" description="Disordered" evidence="1">
    <location>
        <begin position="1"/>
        <end position="30"/>
    </location>
</feature>
<dbReference type="AlphaFoldDB" id="A0A927RH45"/>
<gene>
    <name evidence="2" type="ORF">HEB94_008683</name>
</gene>
<keyword evidence="3" id="KW-1185">Reference proteome</keyword>
<sequence length="30" mass="3168">MTTPLRYPSPAPQNDIAPICAASRAPGKRS</sequence>
<protein>
    <submittedName>
        <fullName evidence="2">Uncharacterized protein</fullName>
    </submittedName>
</protein>
<evidence type="ECO:0000313" key="3">
    <source>
        <dbReference type="Proteomes" id="UP000638648"/>
    </source>
</evidence>
<evidence type="ECO:0000313" key="2">
    <source>
        <dbReference type="EMBL" id="MBE1611835.1"/>
    </source>
</evidence>
<comment type="caution">
    <text evidence="2">The sequence shown here is derived from an EMBL/GenBank/DDBJ whole genome shotgun (WGS) entry which is preliminary data.</text>
</comment>
<name>A0A927RH45_9ACTN</name>
<accession>A0A927RH45</accession>
<organism evidence="2 3">
    <name type="scientific">Actinopolymorpha pittospori</name>
    <dbReference type="NCBI Taxonomy" id="648752"/>
    <lineage>
        <taxon>Bacteria</taxon>
        <taxon>Bacillati</taxon>
        <taxon>Actinomycetota</taxon>
        <taxon>Actinomycetes</taxon>
        <taxon>Propionibacteriales</taxon>
        <taxon>Actinopolymorphaceae</taxon>
        <taxon>Actinopolymorpha</taxon>
    </lineage>
</organism>
<reference evidence="2" key="1">
    <citation type="submission" date="2020-10" db="EMBL/GenBank/DDBJ databases">
        <title>Sequencing the genomes of 1000 actinobacteria strains.</title>
        <authorList>
            <person name="Klenk H.-P."/>
        </authorList>
    </citation>
    <scope>NUCLEOTIDE SEQUENCE</scope>
    <source>
        <strain evidence="2">DSM 45354</strain>
    </source>
</reference>
<proteinExistence type="predicted"/>
<dbReference type="Proteomes" id="UP000638648">
    <property type="component" value="Unassembled WGS sequence"/>
</dbReference>
<dbReference type="EMBL" id="JADBEM010000001">
    <property type="protein sequence ID" value="MBE1611835.1"/>
    <property type="molecule type" value="Genomic_DNA"/>
</dbReference>
<evidence type="ECO:0000256" key="1">
    <source>
        <dbReference type="SAM" id="MobiDB-lite"/>
    </source>
</evidence>